<comment type="caution">
    <text evidence="1">The sequence shown here is derived from an EMBL/GenBank/DDBJ whole genome shotgun (WGS) entry which is preliminary data.</text>
</comment>
<dbReference type="Proteomes" id="UP001396334">
    <property type="component" value="Unassembled WGS sequence"/>
</dbReference>
<evidence type="ECO:0000313" key="1">
    <source>
        <dbReference type="EMBL" id="KAK8972436.1"/>
    </source>
</evidence>
<gene>
    <name evidence="1" type="ORF">V6N11_018624</name>
</gene>
<evidence type="ECO:0000313" key="2">
    <source>
        <dbReference type="Proteomes" id="UP001396334"/>
    </source>
</evidence>
<protein>
    <submittedName>
        <fullName evidence="1">Uncharacterized protein</fullName>
    </submittedName>
</protein>
<keyword evidence="2" id="KW-1185">Reference proteome</keyword>
<sequence>MARFASSASLQCLSKTFSKSANQGIMVDISPNHMKPAEGTHLPMSPSGYFEAKDTTDLLIKDWSPLKELLL</sequence>
<organism evidence="1 2">
    <name type="scientific">Hibiscus sabdariffa</name>
    <name type="common">roselle</name>
    <dbReference type="NCBI Taxonomy" id="183260"/>
    <lineage>
        <taxon>Eukaryota</taxon>
        <taxon>Viridiplantae</taxon>
        <taxon>Streptophyta</taxon>
        <taxon>Embryophyta</taxon>
        <taxon>Tracheophyta</taxon>
        <taxon>Spermatophyta</taxon>
        <taxon>Magnoliopsida</taxon>
        <taxon>eudicotyledons</taxon>
        <taxon>Gunneridae</taxon>
        <taxon>Pentapetalae</taxon>
        <taxon>rosids</taxon>
        <taxon>malvids</taxon>
        <taxon>Malvales</taxon>
        <taxon>Malvaceae</taxon>
        <taxon>Malvoideae</taxon>
        <taxon>Hibiscus</taxon>
    </lineage>
</organism>
<name>A0ABR2N8Q2_9ROSI</name>
<reference evidence="1 2" key="1">
    <citation type="journal article" date="2024" name="G3 (Bethesda)">
        <title>Genome assembly of Hibiscus sabdariffa L. provides insights into metabolisms of medicinal natural products.</title>
        <authorList>
            <person name="Kim T."/>
        </authorList>
    </citation>
    <scope>NUCLEOTIDE SEQUENCE [LARGE SCALE GENOMIC DNA]</scope>
    <source>
        <strain evidence="1">TK-2024</strain>
        <tissue evidence="1">Old leaves</tissue>
    </source>
</reference>
<accession>A0ABR2N8Q2</accession>
<dbReference type="EMBL" id="JBBPBN010000214">
    <property type="protein sequence ID" value="KAK8972436.1"/>
    <property type="molecule type" value="Genomic_DNA"/>
</dbReference>
<proteinExistence type="predicted"/>